<dbReference type="EMBL" id="JADIKE010000039">
    <property type="protein sequence ID" value="MBM7127381.1"/>
    <property type="molecule type" value="Genomic_DNA"/>
</dbReference>
<dbReference type="EC" id="2.7.7.65" evidence="1"/>
<sequence length="614" mass="68663">MHATGISRRSSWMAAILLSGFVGTASPAAAVPSDTAQLFARADAIKMVDNASYQKLIEQLERRSAVLSDTDQWHLRYLEAWQAAYVGQNDKARLQLEAVIKQSPDADLREQARGTLVNILGISHRYEEAFTTLDQALEELPGIVNNSTRQHVLAEASQLLTEAGQYDLAINYADQLILIPSALNYRCVGVSIKLDAEFYKGPHDDALVSQLQRGANDCLAADHTLSADVLRSDIASIEIEQGKNSKAITLLRDTYQDMSKLQYQWLEARYNVLLAEAYWKQNSTSQAEKYALSTVDAALQGNFVEPLSSAYQLLYQIAQQKGNLRDAVMYHEKFRIADDNRLDNIHEKALAYQVAKQQVEANKAEIIALNKQNKILELQQALEHKEVESSRLYIALLLTVLASIAFWLYRLNRSHLRFMRMARLDGLTGILNHQHFVEEAERSLRHAAKSMRCASLILIDLDHFKSINDKHGHTVGDQVLRRAVAACQRHLHSFDVFGRLGGEEFGILLSECSAESAIERAEQLRIAIHATPIDDFSPITISASLGIASTFHHSHDLRCLLVAADEALYQAKRDGRNRVVINIASYTTANGYAPTHYPANAPSDRESLKYVAEK</sequence>
<keyword evidence="8" id="KW-1185">Reference proteome</keyword>
<keyword evidence="4" id="KW-1133">Transmembrane helix</keyword>
<accession>A0ABS2K865</accession>
<dbReference type="SMART" id="SM00267">
    <property type="entry name" value="GGDEF"/>
    <property type="match status" value="1"/>
</dbReference>
<dbReference type="Pfam" id="PF00990">
    <property type="entry name" value="GGDEF"/>
    <property type="match status" value="1"/>
</dbReference>
<evidence type="ECO:0000256" key="1">
    <source>
        <dbReference type="ARBA" id="ARBA00012528"/>
    </source>
</evidence>
<dbReference type="InterPro" id="IPR043128">
    <property type="entry name" value="Rev_trsase/Diguanyl_cyclase"/>
</dbReference>
<name>A0ABS2K865_9GAMM</name>
<evidence type="ECO:0000256" key="3">
    <source>
        <dbReference type="SAM" id="Coils"/>
    </source>
</evidence>
<feature type="chain" id="PRO_5046857443" description="diguanylate cyclase" evidence="5">
    <location>
        <begin position="31"/>
        <end position="614"/>
    </location>
</feature>
<feature type="domain" description="GGDEF" evidence="6">
    <location>
        <begin position="452"/>
        <end position="584"/>
    </location>
</feature>
<feature type="signal peptide" evidence="5">
    <location>
        <begin position="1"/>
        <end position="30"/>
    </location>
</feature>
<keyword evidence="4" id="KW-0812">Transmembrane</keyword>
<feature type="transmembrane region" description="Helical" evidence="4">
    <location>
        <begin position="392"/>
        <end position="411"/>
    </location>
</feature>
<dbReference type="PROSITE" id="PS50887">
    <property type="entry name" value="GGDEF"/>
    <property type="match status" value="1"/>
</dbReference>
<dbReference type="InterPro" id="IPR050469">
    <property type="entry name" value="Diguanylate_Cyclase"/>
</dbReference>
<dbReference type="InterPro" id="IPR011990">
    <property type="entry name" value="TPR-like_helical_dom_sf"/>
</dbReference>
<evidence type="ECO:0000256" key="4">
    <source>
        <dbReference type="SAM" id="Phobius"/>
    </source>
</evidence>
<dbReference type="Gene3D" id="1.25.40.10">
    <property type="entry name" value="Tetratricopeptide repeat domain"/>
    <property type="match status" value="1"/>
</dbReference>
<evidence type="ECO:0000313" key="7">
    <source>
        <dbReference type="EMBL" id="MBM7127381.1"/>
    </source>
</evidence>
<keyword evidence="4" id="KW-0472">Membrane</keyword>
<dbReference type="Proteomes" id="UP001430149">
    <property type="component" value="Unassembled WGS sequence"/>
</dbReference>
<comment type="catalytic activity">
    <reaction evidence="2">
        <text>2 GTP = 3',3'-c-di-GMP + 2 diphosphate</text>
        <dbReference type="Rhea" id="RHEA:24898"/>
        <dbReference type="ChEBI" id="CHEBI:33019"/>
        <dbReference type="ChEBI" id="CHEBI:37565"/>
        <dbReference type="ChEBI" id="CHEBI:58805"/>
        <dbReference type="EC" id="2.7.7.65"/>
    </reaction>
</comment>
<dbReference type="NCBIfam" id="TIGR00254">
    <property type="entry name" value="GGDEF"/>
    <property type="match status" value="1"/>
</dbReference>
<protein>
    <recommendedName>
        <fullName evidence="1">diguanylate cyclase</fullName>
        <ecNumber evidence="1">2.7.7.65</ecNumber>
    </recommendedName>
</protein>
<reference evidence="7" key="1">
    <citation type="submission" date="2020-10" db="EMBL/GenBank/DDBJ databases">
        <title>Phylogeny of dyella-like bacteria.</title>
        <authorList>
            <person name="Fu J."/>
        </authorList>
    </citation>
    <scope>NUCLEOTIDE SEQUENCE</scope>
    <source>
        <strain evidence="7">DHOC52</strain>
    </source>
</reference>
<comment type="caution">
    <text evidence="7">The sequence shown here is derived from an EMBL/GenBank/DDBJ whole genome shotgun (WGS) entry which is preliminary data.</text>
</comment>
<dbReference type="Gene3D" id="3.30.70.270">
    <property type="match status" value="1"/>
</dbReference>
<keyword evidence="5" id="KW-0732">Signal</keyword>
<feature type="coiled-coil region" evidence="3">
    <location>
        <begin position="352"/>
        <end position="388"/>
    </location>
</feature>
<dbReference type="SUPFAM" id="SSF48452">
    <property type="entry name" value="TPR-like"/>
    <property type="match status" value="1"/>
</dbReference>
<gene>
    <name evidence="7" type="ORF">ISP19_18555</name>
</gene>
<evidence type="ECO:0000259" key="6">
    <source>
        <dbReference type="PROSITE" id="PS50887"/>
    </source>
</evidence>
<organism evidence="7 8">
    <name type="scientific">Dyella flava</name>
    <dbReference type="NCBI Taxonomy" id="1920170"/>
    <lineage>
        <taxon>Bacteria</taxon>
        <taxon>Pseudomonadati</taxon>
        <taxon>Pseudomonadota</taxon>
        <taxon>Gammaproteobacteria</taxon>
        <taxon>Lysobacterales</taxon>
        <taxon>Rhodanobacteraceae</taxon>
        <taxon>Dyella</taxon>
    </lineage>
</organism>
<dbReference type="InterPro" id="IPR029787">
    <property type="entry name" value="Nucleotide_cyclase"/>
</dbReference>
<evidence type="ECO:0000256" key="5">
    <source>
        <dbReference type="SAM" id="SignalP"/>
    </source>
</evidence>
<dbReference type="CDD" id="cd01949">
    <property type="entry name" value="GGDEF"/>
    <property type="match status" value="1"/>
</dbReference>
<dbReference type="PANTHER" id="PTHR45138:SF9">
    <property type="entry name" value="DIGUANYLATE CYCLASE DGCM-RELATED"/>
    <property type="match status" value="1"/>
</dbReference>
<evidence type="ECO:0000256" key="2">
    <source>
        <dbReference type="ARBA" id="ARBA00034247"/>
    </source>
</evidence>
<dbReference type="SUPFAM" id="SSF55073">
    <property type="entry name" value="Nucleotide cyclase"/>
    <property type="match status" value="1"/>
</dbReference>
<dbReference type="RefSeq" id="WP_204683914.1">
    <property type="nucleotide sequence ID" value="NZ_BSNR01000014.1"/>
</dbReference>
<proteinExistence type="predicted"/>
<dbReference type="PANTHER" id="PTHR45138">
    <property type="entry name" value="REGULATORY COMPONENTS OF SENSORY TRANSDUCTION SYSTEM"/>
    <property type="match status" value="1"/>
</dbReference>
<dbReference type="InterPro" id="IPR000160">
    <property type="entry name" value="GGDEF_dom"/>
</dbReference>
<keyword evidence="3" id="KW-0175">Coiled coil</keyword>
<evidence type="ECO:0000313" key="8">
    <source>
        <dbReference type="Proteomes" id="UP001430149"/>
    </source>
</evidence>